<gene>
    <name evidence="1" type="ORF">ERS852411_01733</name>
</gene>
<reference evidence="1 2" key="1">
    <citation type="submission" date="2015-09" db="EMBL/GenBank/DDBJ databases">
        <authorList>
            <consortium name="Pathogen Informatics"/>
        </authorList>
    </citation>
    <scope>NUCLEOTIDE SEQUENCE [LARGE SCALE GENOMIC DNA]</scope>
    <source>
        <strain evidence="1 2">2789STDY5608854</strain>
    </source>
</reference>
<dbReference type="Proteomes" id="UP000095746">
    <property type="component" value="Unassembled WGS sequence"/>
</dbReference>
<evidence type="ECO:0000313" key="2">
    <source>
        <dbReference type="Proteomes" id="UP000095746"/>
    </source>
</evidence>
<name>A0A174FXC2_FLAPL</name>
<evidence type="ECO:0000313" key="1">
    <source>
        <dbReference type="EMBL" id="CUO54942.1"/>
    </source>
</evidence>
<proteinExistence type="predicted"/>
<sequence>MRRKAMRVPVSYRRTESVSIGGKVLVQDRYASGYLDASGTFRLTSYCMCRRLAPLAAPDVSQANRTEKHMITDAA</sequence>
<accession>A0A174FXC2</accession>
<dbReference type="AlphaFoldDB" id="A0A174FXC2"/>
<organism evidence="1 2">
    <name type="scientific">Flavonifractor plautii</name>
    <name type="common">Fusobacterium plautii</name>
    <dbReference type="NCBI Taxonomy" id="292800"/>
    <lineage>
        <taxon>Bacteria</taxon>
        <taxon>Bacillati</taxon>
        <taxon>Bacillota</taxon>
        <taxon>Clostridia</taxon>
        <taxon>Eubacteriales</taxon>
        <taxon>Oscillospiraceae</taxon>
        <taxon>Flavonifractor</taxon>
    </lineage>
</organism>
<protein>
    <submittedName>
        <fullName evidence="1">Uncharacterized protein</fullName>
    </submittedName>
</protein>
<dbReference type="EMBL" id="CYZT01000113">
    <property type="protein sequence ID" value="CUO54942.1"/>
    <property type="molecule type" value="Genomic_DNA"/>
</dbReference>